<sequence>MKRKIIRNTLVIVAAAVILTFLSVTFLMYTHSVDLLKLGTENEAETLKAAIDAEGTDFLETETLFQDSRRITIVNREGEVLYDSVADASSMDNHKARPEITQALYQSTGASLRDSDTLDKKVYYYAVTLDDGNILRVSSSMDSIYQMIFSMAPFMALLIAAIIGISVVIIYIETERMVRPINEINLDKPLEEPTYEEFMPLLTRMDHQNERIRMQLEELKQAEGMRREFSANVSHELKTPLMAISGYAEIISRNMVKKEDIPEFAGRIYKEATRMTTLIEDIIKLSRLDEQSDMMPFEPVDLNRVTKEVVDSLQAVARQRKITMTIDGDVPEINGVRQVIYEMIYNLCDNAVKYNRDGGSVHILMEPSPKEGYAVRWSVWDTGIGVPEEEQERIFERFYRVDKSHSRETGGTGLGLAIVKHGANLHRALVTIDSKPGEGTCIMVEFPNETNGDI</sequence>
<dbReference type="GO" id="GO:0000155">
    <property type="term" value="F:phosphorelay sensor kinase activity"/>
    <property type="evidence" value="ECO:0007669"/>
    <property type="project" value="InterPro"/>
</dbReference>
<feature type="transmembrane region" description="Helical" evidence="12">
    <location>
        <begin position="9"/>
        <end position="29"/>
    </location>
</feature>
<gene>
    <name evidence="14" type="ORF">EV212_102212</name>
</gene>
<evidence type="ECO:0000256" key="12">
    <source>
        <dbReference type="SAM" id="Phobius"/>
    </source>
</evidence>
<keyword evidence="8 14" id="KW-0418">Kinase</keyword>
<dbReference type="GO" id="GO:0004721">
    <property type="term" value="F:phosphoprotein phosphatase activity"/>
    <property type="evidence" value="ECO:0007669"/>
    <property type="project" value="TreeGrafter"/>
</dbReference>
<dbReference type="PANTHER" id="PTHR45453">
    <property type="entry name" value="PHOSPHATE REGULON SENSOR PROTEIN PHOR"/>
    <property type="match status" value="1"/>
</dbReference>
<dbReference type="Gene3D" id="1.10.287.130">
    <property type="match status" value="1"/>
</dbReference>
<dbReference type="PANTHER" id="PTHR45453:SF1">
    <property type="entry name" value="PHOSPHATE REGULON SENSOR PROTEIN PHOR"/>
    <property type="match status" value="1"/>
</dbReference>
<organism evidence="14 15">
    <name type="scientific">Frisingicoccus caecimuris</name>
    <dbReference type="NCBI Taxonomy" id="1796636"/>
    <lineage>
        <taxon>Bacteria</taxon>
        <taxon>Bacillati</taxon>
        <taxon>Bacillota</taxon>
        <taxon>Clostridia</taxon>
        <taxon>Lachnospirales</taxon>
        <taxon>Lachnospiraceae</taxon>
        <taxon>Frisingicoccus</taxon>
    </lineage>
</organism>
<comment type="subcellular location">
    <subcellularLocation>
        <location evidence="2">Cell membrane</location>
    </subcellularLocation>
</comment>
<reference evidence="14 15" key="1">
    <citation type="submission" date="2019-03" db="EMBL/GenBank/DDBJ databases">
        <title>Genomic Encyclopedia of Type Strains, Phase IV (KMG-IV): sequencing the most valuable type-strain genomes for metagenomic binning, comparative biology and taxonomic classification.</title>
        <authorList>
            <person name="Goeker M."/>
        </authorList>
    </citation>
    <scope>NUCLEOTIDE SEQUENCE [LARGE SCALE GENOMIC DNA]</scope>
    <source>
        <strain evidence="14 15">DSM 28559</strain>
    </source>
</reference>
<evidence type="ECO:0000313" key="14">
    <source>
        <dbReference type="EMBL" id="TCO85895.1"/>
    </source>
</evidence>
<comment type="caution">
    <text evidence="14">The sequence shown here is derived from an EMBL/GenBank/DDBJ whole genome shotgun (WGS) entry which is preliminary data.</text>
</comment>
<dbReference type="PRINTS" id="PR00344">
    <property type="entry name" value="BCTRLSENSOR"/>
</dbReference>
<keyword evidence="10" id="KW-0902">Two-component regulatory system</keyword>
<evidence type="ECO:0000259" key="13">
    <source>
        <dbReference type="PROSITE" id="PS50109"/>
    </source>
</evidence>
<dbReference type="SUPFAM" id="SSF47384">
    <property type="entry name" value="Homodimeric domain of signal transducing histidine kinase"/>
    <property type="match status" value="1"/>
</dbReference>
<keyword evidence="12" id="KW-1133">Transmembrane helix</keyword>
<dbReference type="PROSITE" id="PS50109">
    <property type="entry name" value="HIS_KIN"/>
    <property type="match status" value="1"/>
</dbReference>
<dbReference type="InterPro" id="IPR004358">
    <property type="entry name" value="Sig_transdc_His_kin-like_C"/>
</dbReference>
<dbReference type="InterPro" id="IPR050351">
    <property type="entry name" value="BphY/WalK/GraS-like"/>
</dbReference>
<dbReference type="Gene3D" id="3.30.565.10">
    <property type="entry name" value="Histidine kinase-like ATPase, C-terminal domain"/>
    <property type="match status" value="1"/>
</dbReference>
<evidence type="ECO:0000256" key="4">
    <source>
        <dbReference type="ARBA" id="ARBA00022475"/>
    </source>
</evidence>
<dbReference type="SUPFAM" id="SSF55874">
    <property type="entry name" value="ATPase domain of HSP90 chaperone/DNA topoisomerase II/histidine kinase"/>
    <property type="match status" value="1"/>
</dbReference>
<dbReference type="Pfam" id="PF16736">
    <property type="entry name" value="sCache_like"/>
    <property type="match status" value="1"/>
</dbReference>
<dbReference type="InterPro" id="IPR036097">
    <property type="entry name" value="HisK_dim/P_sf"/>
</dbReference>
<evidence type="ECO:0000256" key="6">
    <source>
        <dbReference type="ARBA" id="ARBA00022679"/>
    </source>
</evidence>
<dbReference type="GO" id="GO:0005524">
    <property type="term" value="F:ATP binding"/>
    <property type="evidence" value="ECO:0007669"/>
    <property type="project" value="UniProtKB-KW"/>
</dbReference>
<keyword evidence="5" id="KW-0597">Phosphoprotein</keyword>
<dbReference type="FunFam" id="3.30.565.10:FF:000006">
    <property type="entry name" value="Sensor histidine kinase WalK"/>
    <property type="match status" value="1"/>
</dbReference>
<comment type="catalytic activity">
    <reaction evidence="1">
        <text>ATP + protein L-histidine = ADP + protein N-phospho-L-histidine.</text>
        <dbReference type="EC" id="2.7.13.3"/>
    </reaction>
</comment>
<dbReference type="InterPro" id="IPR003594">
    <property type="entry name" value="HATPase_dom"/>
</dbReference>
<feature type="transmembrane region" description="Helical" evidence="12">
    <location>
        <begin position="144"/>
        <end position="172"/>
    </location>
</feature>
<keyword evidence="9" id="KW-0067">ATP-binding</keyword>
<evidence type="ECO:0000256" key="7">
    <source>
        <dbReference type="ARBA" id="ARBA00022741"/>
    </source>
</evidence>
<keyword evidence="4" id="KW-1003">Cell membrane</keyword>
<evidence type="ECO:0000256" key="11">
    <source>
        <dbReference type="ARBA" id="ARBA00023136"/>
    </source>
</evidence>
<dbReference type="InterPro" id="IPR036890">
    <property type="entry name" value="HATPase_C_sf"/>
</dbReference>
<evidence type="ECO:0000256" key="5">
    <source>
        <dbReference type="ARBA" id="ARBA00022553"/>
    </source>
</evidence>
<dbReference type="OrthoDB" id="9813151at2"/>
<evidence type="ECO:0000256" key="10">
    <source>
        <dbReference type="ARBA" id="ARBA00023012"/>
    </source>
</evidence>
<keyword evidence="7" id="KW-0547">Nucleotide-binding</keyword>
<proteinExistence type="predicted"/>
<dbReference type="Proteomes" id="UP000295711">
    <property type="component" value="Unassembled WGS sequence"/>
</dbReference>
<keyword evidence="15" id="KW-1185">Reference proteome</keyword>
<evidence type="ECO:0000256" key="9">
    <source>
        <dbReference type="ARBA" id="ARBA00022840"/>
    </source>
</evidence>
<dbReference type="SMART" id="SM00387">
    <property type="entry name" value="HATPase_c"/>
    <property type="match status" value="1"/>
</dbReference>
<dbReference type="CDD" id="cd00082">
    <property type="entry name" value="HisKA"/>
    <property type="match status" value="1"/>
</dbReference>
<evidence type="ECO:0000256" key="3">
    <source>
        <dbReference type="ARBA" id="ARBA00012438"/>
    </source>
</evidence>
<evidence type="ECO:0000256" key="8">
    <source>
        <dbReference type="ARBA" id="ARBA00022777"/>
    </source>
</evidence>
<dbReference type="GO" id="GO:0016036">
    <property type="term" value="P:cellular response to phosphate starvation"/>
    <property type="evidence" value="ECO:0007669"/>
    <property type="project" value="TreeGrafter"/>
</dbReference>
<dbReference type="AlphaFoldDB" id="A0A4R2LK31"/>
<protein>
    <recommendedName>
        <fullName evidence="3">histidine kinase</fullName>
        <ecNumber evidence="3">2.7.13.3</ecNumber>
    </recommendedName>
</protein>
<evidence type="ECO:0000313" key="15">
    <source>
        <dbReference type="Proteomes" id="UP000295711"/>
    </source>
</evidence>
<dbReference type="GO" id="GO:0005886">
    <property type="term" value="C:plasma membrane"/>
    <property type="evidence" value="ECO:0007669"/>
    <property type="project" value="UniProtKB-SubCell"/>
</dbReference>
<dbReference type="FunFam" id="1.10.287.130:FF:000008">
    <property type="entry name" value="Two-component sensor histidine kinase"/>
    <property type="match status" value="1"/>
</dbReference>
<keyword evidence="11 12" id="KW-0472">Membrane</keyword>
<evidence type="ECO:0000256" key="2">
    <source>
        <dbReference type="ARBA" id="ARBA00004236"/>
    </source>
</evidence>
<keyword evidence="12" id="KW-0812">Transmembrane</keyword>
<name>A0A4R2LK31_9FIRM</name>
<dbReference type="EMBL" id="SLXA01000002">
    <property type="protein sequence ID" value="TCO85895.1"/>
    <property type="molecule type" value="Genomic_DNA"/>
</dbReference>
<dbReference type="SMART" id="SM00388">
    <property type="entry name" value="HisKA"/>
    <property type="match status" value="1"/>
</dbReference>
<accession>A0A4R2LK31</accession>
<dbReference type="InterPro" id="IPR003661">
    <property type="entry name" value="HisK_dim/P_dom"/>
</dbReference>
<dbReference type="InterPro" id="IPR005467">
    <property type="entry name" value="His_kinase_dom"/>
</dbReference>
<dbReference type="Pfam" id="PF00512">
    <property type="entry name" value="HisKA"/>
    <property type="match status" value="1"/>
</dbReference>
<keyword evidence="6" id="KW-0808">Transferase</keyword>
<dbReference type="RefSeq" id="WP_132088850.1">
    <property type="nucleotide sequence ID" value="NZ_JANKAQ010000001.1"/>
</dbReference>
<evidence type="ECO:0000256" key="1">
    <source>
        <dbReference type="ARBA" id="ARBA00000085"/>
    </source>
</evidence>
<dbReference type="InterPro" id="IPR031967">
    <property type="entry name" value="PhoR_single_Cache-like_dom"/>
</dbReference>
<dbReference type="EC" id="2.7.13.3" evidence="3"/>
<feature type="domain" description="Histidine kinase" evidence="13">
    <location>
        <begin position="232"/>
        <end position="450"/>
    </location>
</feature>
<dbReference type="Pfam" id="PF02518">
    <property type="entry name" value="HATPase_c"/>
    <property type="match status" value="1"/>
</dbReference>